<dbReference type="Pfam" id="PF13400">
    <property type="entry name" value="Tad"/>
    <property type="match status" value="1"/>
</dbReference>
<keyword evidence="2" id="KW-0812">Transmembrane</keyword>
<dbReference type="Proteomes" id="UP000562124">
    <property type="component" value="Unassembled WGS sequence"/>
</dbReference>
<proteinExistence type="predicted"/>
<gene>
    <name evidence="4" type="ORF">HIR71_06030</name>
</gene>
<protein>
    <submittedName>
        <fullName evidence="4">Histidine kinase</fullName>
    </submittedName>
</protein>
<comment type="caution">
    <text evidence="4">The sequence shown here is derived from an EMBL/GenBank/DDBJ whole genome shotgun (WGS) entry which is preliminary data.</text>
</comment>
<feature type="transmembrane region" description="Helical" evidence="2">
    <location>
        <begin position="53"/>
        <end position="73"/>
    </location>
</feature>
<keyword evidence="4" id="KW-0418">Kinase</keyword>
<feature type="domain" description="Putative Flp pilus-assembly TadG-like N-terminal" evidence="3">
    <location>
        <begin position="49"/>
        <end position="96"/>
    </location>
</feature>
<sequence length="163" mass="16112">MGRAVRAPDRTVTAPDRAVTAPDRAVKARDRAVSVRDRAPTVGGGHERGSGTVLVLGLVAVVLVLVVTVSLLARTQSTRGAVQAAADLGALAGARRVASAGPAAGCAVAQAVVAENGAVLTSCEHVGDGVVRVTASRDSALGPARASARAGPRSPADERSPAG</sequence>
<dbReference type="EMBL" id="JABCJJ010000006">
    <property type="protein sequence ID" value="NMR19783.1"/>
    <property type="molecule type" value="Genomic_DNA"/>
</dbReference>
<keyword evidence="2" id="KW-1133">Transmembrane helix</keyword>
<evidence type="ECO:0000313" key="4">
    <source>
        <dbReference type="EMBL" id="NMR19783.1"/>
    </source>
</evidence>
<evidence type="ECO:0000256" key="2">
    <source>
        <dbReference type="SAM" id="Phobius"/>
    </source>
</evidence>
<evidence type="ECO:0000313" key="5">
    <source>
        <dbReference type="Proteomes" id="UP000562124"/>
    </source>
</evidence>
<dbReference type="NCBIfam" id="TIGR03816">
    <property type="entry name" value="tadE_like_DECH"/>
    <property type="match status" value="1"/>
</dbReference>
<dbReference type="GO" id="GO:0016301">
    <property type="term" value="F:kinase activity"/>
    <property type="evidence" value="ECO:0007669"/>
    <property type="project" value="UniProtKB-KW"/>
</dbReference>
<feature type="region of interest" description="Disordered" evidence="1">
    <location>
        <begin position="1"/>
        <end position="20"/>
    </location>
</feature>
<evidence type="ECO:0000259" key="3">
    <source>
        <dbReference type="Pfam" id="PF13400"/>
    </source>
</evidence>
<dbReference type="InterPro" id="IPR021202">
    <property type="entry name" value="Rv3654c-like"/>
</dbReference>
<dbReference type="InterPro" id="IPR028087">
    <property type="entry name" value="Tad_N"/>
</dbReference>
<accession>A0A7Y0LYL4</accession>
<keyword evidence="5" id="KW-1185">Reference proteome</keyword>
<keyword evidence="2" id="KW-0472">Membrane</keyword>
<evidence type="ECO:0000256" key="1">
    <source>
        <dbReference type="SAM" id="MobiDB-lite"/>
    </source>
</evidence>
<name>A0A7Y0LYL4_CELFI</name>
<keyword evidence="4" id="KW-0808">Transferase</keyword>
<reference evidence="4 5" key="1">
    <citation type="submission" date="2020-04" db="EMBL/GenBank/DDBJ databases">
        <title>Sequencing and Assembly of C. fimi.</title>
        <authorList>
            <person name="Ramsey A.R."/>
        </authorList>
    </citation>
    <scope>NUCLEOTIDE SEQUENCE [LARGE SCALE GENOMIC DNA]</scope>
    <source>
        <strain evidence="4 5">SB</strain>
    </source>
</reference>
<feature type="region of interest" description="Disordered" evidence="1">
    <location>
        <begin position="139"/>
        <end position="163"/>
    </location>
</feature>
<feature type="compositionally biased region" description="Low complexity" evidence="1">
    <location>
        <begin position="139"/>
        <end position="154"/>
    </location>
</feature>
<dbReference type="AlphaFoldDB" id="A0A7Y0LYL4"/>
<organism evidence="4 5">
    <name type="scientific">Cellulomonas fimi</name>
    <dbReference type="NCBI Taxonomy" id="1708"/>
    <lineage>
        <taxon>Bacteria</taxon>
        <taxon>Bacillati</taxon>
        <taxon>Actinomycetota</taxon>
        <taxon>Actinomycetes</taxon>
        <taxon>Micrococcales</taxon>
        <taxon>Cellulomonadaceae</taxon>
        <taxon>Cellulomonas</taxon>
    </lineage>
</organism>